<proteinExistence type="predicted"/>
<organism evidence="2 3">
    <name type="scientific">Aminipila terrae</name>
    <dbReference type="NCBI Taxonomy" id="2697030"/>
    <lineage>
        <taxon>Bacteria</taxon>
        <taxon>Bacillati</taxon>
        <taxon>Bacillota</taxon>
        <taxon>Clostridia</taxon>
        <taxon>Peptostreptococcales</taxon>
        <taxon>Anaerovoracaceae</taxon>
        <taxon>Aminipila</taxon>
    </lineage>
</organism>
<dbReference type="RefSeq" id="WP_162360985.1">
    <property type="nucleotide sequence ID" value="NZ_CP047591.1"/>
</dbReference>
<evidence type="ECO:0008006" key="4">
    <source>
        <dbReference type="Google" id="ProtNLM"/>
    </source>
</evidence>
<sequence>MKRKVLGAILTLAMVMSMAMPVYGGQSSNVNITLPNFKVTMNGEVVNNDYSKYPLIVYNNITYFPMTYSDCRYLGIESIWKGNKEGLLVDATGVTAAYNPYISSSRNGKSYAATICTFPIKVNGKAVDNSKEQYPLLSFRDITYFPMTWKYSVEQFGWDYSFDGKNGLVIKSKNKKLQQISLPKDRANENQYSIYAGRKSTCVMVKSGYLYYDNSTGGIMQAPLSNTAKVKKLYQLQKDLYSEEDYDRHCFYEENGKAMLYYHSGGATMGADYRLELNSDGTTREIQSDYHQTTAIGDKLFMVWVGPMPGPGGLSMQKKGQTESVSIGGCDYWYDTLLVKSFGGIPDLAGCFGGVPDVSLIGNQLYLRASKVLQKASDGSYKLDTKQVYKVNIDTNEVTKVSNSKEAVDTAQIEGDNLYYLSKGNIYKMSLQDGKEVFLGKAEGLPEFESEIIFKVLGGRVYFAKENKQLYTLGNNVSLNPNAELVSIRITGDNKEYLACTFRETTNAKYRIIVFDKSGKVIFKTSDCGSNVTVEGNTLYFYNITTENACSCKIK</sequence>
<dbReference type="SUPFAM" id="SSF69304">
    <property type="entry name" value="Tricorn protease N-terminal domain"/>
    <property type="match status" value="1"/>
</dbReference>
<accession>A0A6P1M900</accession>
<protein>
    <recommendedName>
        <fullName evidence="4">DUF5050 domain-containing protein</fullName>
    </recommendedName>
</protein>
<feature type="signal peptide" evidence="1">
    <location>
        <begin position="1"/>
        <end position="24"/>
    </location>
</feature>
<feature type="chain" id="PRO_5039026081" description="DUF5050 domain-containing protein" evidence="1">
    <location>
        <begin position="25"/>
        <end position="555"/>
    </location>
</feature>
<dbReference type="EMBL" id="CP047591">
    <property type="protein sequence ID" value="QHI71209.1"/>
    <property type="molecule type" value="Genomic_DNA"/>
</dbReference>
<name>A0A6P1M900_9FIRM</name>
<keyword evidence="3" id="KW-1185">Reference proteome</keyword>
<gene>
    <name evidence="2" type="ORF">Ami3637_01295</name>
</gene>
<dbReference type="KEGG" id="amic:Ami3637_01295"/>
<evidence type="ECO:0000313" key="3">
    <source>
        <dbReference type="Proteomes" id="UP000463883"/>
    </source>
</evidence>
<evidence type="ECO:0000313" key="2">
    <source>
        <dbReference type="EMBL" id="QHI71209.1"/>
    </source>
</evidence>
<dbReference type="Proteomes" id="UP000463883">
    <property type="component" value="Chromosome"/>
</dbReference>
<dbReference type="AlphaFoldDB" id="A0A6P1M900"/>
<keyword evidence="1" id="KW-0732">Signal</keyword>
<evidence type="ECO:0000256" key="1">
    <source>
        <dbReference type="SAM" id="SignalP"/>
    </source>
</evidence>
<reference evidence="2 3" key="1">
    <citation type="submission" date="2020-01" db="EMBL/GenBank/DDBJ databases">
        <title>Genomic analysis of Aminipila sp. CBA3637.</title>
        <authorList>
            <person name="Kim Y.B."/>
            <person name="Roh S.W."/>
        </authorList>
    </citation>
    <scope>NUCLEOTIDE SEQUENCE [LARGE SCALE GENOMIC DNA]</scope>
    <source>
        <strain evidence="2 3">CBA3637</strain>
    </source>
</reference>